<dbReference type="AlphaFoldDB" id="A0A098C0E7"/>
<dbReference type="EMBL" id="LN515532">
    <property type="protein sequence ID" value="CEA15392.1"/>
    <property type="molecule type" value="Genomic_DNA"/>
</dbReference>
<sequence>MTTEDLKKMMEAYGRAVLVHFNFKIKILDFAYACNNISRYLVEKGRIQKSEQKQAIRYMLEEYNKGCNPQFPDEYWNKFSEVIINDTSIEFNTDLVQKIEIFMALKSSTDEKGKIDLNKFGDNFTKLLK</sequence>
<accession>A0A098C0E7</accession>
<organism evidence="1 2">
    <name type="scientific">Fermentimonas caenicola</name>
    <dbReference type="NCBI Taxonomy" id="1562970"/>
    <lineage>
        <taxon>Bacteria</taxon>
        <taxon>Pseudomonadati</taxon>
        <taxon>Bacteroidota</taxon>
        <taxon>Bacteroidia</taxon>
        <taxon>Bacteroidales</taxon>
        <taxon>Dysgonomonadaceae</taxon>
        <taxon>Fermentimonas</taxon>
    </lineage>
</organism>
<evidence type="ECO:0000313" key="1">
    <source>
        <dbReference type="EMBL" id="CEA15392.1"/>
    </source>
</evidence>
<dbReference type="Proteomes" id="UP000032417">
    <property type="component" value="Chromosome 1"/>
</dbReference>
<proteinExistence type="predicted"/>
<dbReference type="KEGG" id="pbt:ING2E5B_0625"/>
<evidence type="ECO:0000313" key="2">
    <source>
        <dbReference type="Proteomes" id="UP000032417"/>
    </source>
</evidence>
<dbReference type="STRING" id="1562970.ING2E5B_0625"/>
<name>A0A098C0E7_9BACT</name>
<gene>
    <name evidence="1" type="ORF">ING2E5B_0625</name>
</gene>
<keyword evidence="2" id="KW-1185">Reference proteome</keyword>
<reference evidence="1 2" key="1">
    <citation type="submission" date="2014-08" db="EMBL/GenBank/DDBJ databases">
        <authorList>
            <person name="Wibberg D."/>
        </authorList>
    </citation>
    <scope>NUCLEOTIDE SEQUENCE [LARGE SCALE GENOMIC DNA]</scope>
    <source>
        <strain evidence="2">ING2-E5B</strain>
    </source>
</reference>
<protein>
    <submittedName>
        <fullName evidence="1">Uncharacterized protein</fullName>
    </submittedName>
</protein>
<dbReference type="HOGENOM" id="CLU_1946824_0_0_10"/>